<dbReference type="AlphaFoldDB" id="A0AAE8MU15"/>
<dbReference type="SMART" id="SM00066">
    <property type="entry name" value="GAL4"/>
    <property type="match status" value="1"/>
</dbReference>
<evidence type="ECO:0000256" key="2">
    <source>
        <dbReference type="ARBA" id="ARBA00023242"/>
    </source>
</evidence>
<dbReference type="SMART" id="SM00906">
    <property type="entry name" value="Fungal_trans"/>
    <property type="match status" value="1"/>
</dbReference>
<dbReference type="CDD" id="cd00067">
    <property type="entry name" value="GAL4"/>
    <property type="match status" value="1"/>
</dbReference>
<dbReference type="GO" id="GO:0000981">
    <property type="term" value="F:DNA-binding transcription factor activity, RNA polymerase II-specific"/>
    <property type="evidence" value="ECO:0007669"/>
    <property type="project" value="InterPro"/>
</dbReference>
<feature type="region of interest" description="Disordered" evidence="3">
    <location>
        <begin position="56"/>
        <end position="85"/>
    </location>
</feature>
<comment type="caution">
    <text evidence="5">The sequence shown here is derived from an EMBL/GenBank/DDBJ whole genome shotgun (WGS) entry which is preliminary data.</text>
</comment>
<dbReference type="PANTHER" id="PTHR46910:SF15">
    <property type="entry name" value="PRNA PROTEIN"/>
    <property type="match status" value="1"/>
</dbReference>
<dbReference type="InterPro" id="IPR050987">
    <property type="entry name" value="AtrR-like"/>
</dbReference>
<evidence type="ECO:0000313" key="5">
    <source>
        <dbReference type="EMBL" id="SPN99868.1"/>
    </source>
</evidence>
<feature type="region of interest" description="Disordered" evidence="3">
    <location>
        <begin position="521"/>
        <end position="541"/>
    </location>
</feature>
<dbReference type="PANTHER" id="PTHR46910">
    <property type="entry name" value="TRANSCRIPTION FACTOR PDR1"/>
    <property type="match status" value="1"/>
</dbReference>
<dbReference type="Gene3D" id="4.10.240.10">
    <property type="entry name" value="Zn(2)-C6 fungal-type DNA-binding domain"/>
    <property type="match status" value="1"/>
</dbReference>
<feature type="domain" description="Zn(2)-C6 fungal-type" evidence="4">
    <location>
        <begin position="27"/>
        <end position="56"/>
    </location>
</feature>
<dbReference type="Pfam" id="PF04082">
    <property type="entry name" value="Fungal_trans"/>
    <property type="match status" value="1"/>
</dbReference>
<feature type="compositionally biased region" description="Gly residues" evidence="3">
    <location>
        <begin position="677"/>
        <end position="688"/>
    </location>
</feature>
<evidence type="ECO:0000256" key="1">
    <source>
        <dbReference type="ARBA" id="ARBA00022723"/>
    </source>
</evidence>
<name>A0AAE8MU15_9PEZI</name>
<gene>
    <name evidence="5" type="ORF">DNG_02720</name>
</gene>
<dbReference type="Proteomes" id="UP001187682">
    <property type="component" value="Unassembled WGS sequence"/>
</dbReference>
<dbReference type="Pfam" id="PF00172">
    <property type="entry name" value="Zn_clus"/>
    <property type="match status" value="1"/>
</dbReference>
<dbReference type="CDD" id="cd12148">
    <property type="entry name" value="fungal_TF_MHR"/>
    <property type="match status" value="1"/>
</dbReference>
<evidence type="ECO:0000313" key="6">
    <source>
        <dbReference type="Proteomes" id="UP001187682"/>
    </source>
</evidence>
<dbReference type="PROSITE" id="PS50048">
    <property type="entry name" value="ZN2_CY6_FUNGAL_2"/>
    <property type="match status" value="1"/>
</dbReference>
<dbReference type="GO" id="GO:0008270">
    <property type="term" value="F:zinc ion binding"/>
    <property type="evidence" value="ECO:0007669"/>
    <property type="project" value="InterPro"/>
</dbReference>
<dbReference type="InterPro" id="IPR001138">
    <property type="entry name" value="Zn2Cys6_DnaBD"/>
</dbReference>
<dbReference type="SUPFAM" id="SSF57701">
    <property type="entry name" value="Zn2/Cys6 DNA-binding domain"/>
    <property type="match status" value="1"/>
</dbReference>
<dbReference type="PROSITE" id="PS00463">
    <property type="entry name" value="ZN2_CY6_FUNGAL_1"/>
    <property type="match status" value="1"/>
</dbReference>
<dbReference type="InterPro" id="IPR007219">
    <property type="entry name" value="XnlR_reg_dom"/>
</dbReference>
<organism evidence="5 6">
    <name type="scientific">Cephalotrichum gorgonifer</name>
    <dbReference type="NCBI Taxonomy" id="2041049"/>
    <lineage>
        <taxon>Eukaryota</taxon>
        <taxon>Fungi</taxon>
        <taxon>Dikarya</taxon>
        <taxon>Ascomycota</taxon>
        <taxon>Pezizomycotina</taxon>
        <taxon>Sordariomycetes</taxon>
        <taxon>Hypocreomycetidae</taxon>
        <taxon>Microascales</taxon>
        <taxon>Microascaceae</taxon>
        <taxon>Cephalotrichum</taxon>
    </lineage>
</organism>
<protein>
    <submittedName>
        <fullName evidence="5">Related to C6 transcription factor (PrnA)</fullName>
    </submittedName>
</protein>
<sequence>MEPPPPNLHRQKQRRVPERERKRVVRACDGCRRQKERCDGGVPCRRCVRLRRQCGFLSPPMRQPNPSPGPSASSARAPSRDSEELTKRVGYMERLLRHYIGDINLDLDNLHRLSEAVNDKDRLTARGEEPGSGESDFTGVEKESFTVQPLENNTTHYSGEFSHWNFSMRIKQWIEECVPEQGRNDAPGVTNFLNFKEYYRAEELQSSEAFTALASLPPRHIANFLVQVFFKHARTNYVYVEKAWLLDKIDVAYENAASLSRRDVGTVCIIFIVLAIGTQYAYLERLAESGPGDNPAQDAAGPFSEDSIGIMFYQQACRLVPDVITSASLESAQACLLIGIYTLPLDASGLSYIYLNLAVKLGIQNGMHRRYTGEGFDPALRETRNRVWWAAYTMERRVGIFHGRPVSIPSADVDAEMPVQRPDDPPAHVAAMLATLQLHDILGKISREISGLRTQTKQGAIDTLGRLVDLKNAVHGWWHSLPHDAFCKDPAPHSCVDRAGMHLKLEFCLVRMFTGRPFISPQAHPRNSSSSSSSSGSSSSLADRAADSRSILVSDCVAAALAVIDACKVLRGSVGLARASYTEFSACRAAVLVIVTQCLQERTEALRQSLRDGVAMIKIMSAGGESARSEASLIEVFERAILRLYAAAGVGSSAESDYARFKQWEMLWKISGSPGPGANAGTGAGAGVAGARRRTQQRLQGFPTRA</sequence>
<dbReference type="GO" id="GO:0006351">
    <property type="term" value="P:DNA-templated transcription"/>
    <property type="evidence" value="ECO:0007669"/>
    <property type="project" value="InterPro"/>
</dbReference>
<reference evidence="5" key="1">
    <citation type="submission" date="2018-03" db="EMBL/GenBank/DDBJ databases">
        <authorList>
            <person name="Guldener U."/>
        </authorList>
    </citation>
    <scope>NUCLEOTIDE SEQUENCE</scope>
</reference>
<dbReference type="GO" id="GO:0003677">
    <property type="term" value="F:DNA binding"/>
    <property type="evidence" value="ECO:0007669"/>
    <property type="project" value="InterPro"/>
</dbReference>
<accession>A0AAE8MU15</accession>
<proteinExistence type="predicted"/>
<evidence type="ECO:0000256" key="3">
    <source>
        <dbReference type="SAM" id="MobiDB-lite"/>
    </source>
</evidence>
<feature type="region of interest" description="Disordered" evidence="3">
    <location>
        <begin position="677"/>
        <end position="706"/>
    </location>
</feature>
<dbReference type="EMBL" id="ONZQ02000003">
    <property type="protein sequence ID" value="SPN99868.1"/>
    <property type="molecule type" value="Genomic_DNA"/>
</dbReference>
<keyword evidence="6" id="KW-1185">Reference proteome</keyword>
<feature type="compositionally biased region" description="Low complexity" evidence="3">
    <location>
        <begin position="528"/>
        <end position="540"/>
    </location>
</feature>
<feature type="region of interest" description="Disordered" evidence="3">
    <location>
        <begin position="1"/>
        <end position="23"/>
    </location>
</feature>
<keyword evidence="2" id="KW-0539">Nucleus</keyword>
<keyword evidence="1" id="KW-0479">Metal-binding</keyword>
<evidence type="ECO:0000259" key="4">
    <source>
        <dbReference type="PROSITE" id="PS50048"/>
    </source>
</evidence>
<dbReference type="InterPro" id="IPR036864">
    <property type="entry name" value="Zn2-C6_fun-type_DNA-bd_sf"/>
</dbReference>